<sequence length="86" mass="9860">MFEDSTQHNSDSVTEKITSPRDFMPALKAGPRIGKRKRRKLGRSLIATDTPVQDEITECRNKTKERKSQANQVKRPIFDSESKSRV</sequence>
<comment type="caution">
    <text evidence="2">The sequence shown here is derived from an EMBL/GenBank/DDBJ whole genome shotgun (WGS) entry which is preliminary data.</text>
</comment>
<feature type="compositionally biased region" description="Basic and acidic residues" evidence="1">
    <location>
        <begin position="76"/>
        <end position="86"/>
    </location>
</feature>
<gene>
    <name evidence="2" type="ORF">JYU34_015166</name>
</gene>
<accession>A0ABQ7Q7Y7</accession>
<reference evidence="2 3" key="1">
    <citation type="submission" date="2021-06" db="EMBL/GenBank/DDBJ databases">
        <title>A haploid diamondback moth (Plutella xylostella L.) genome assembly resolves 31 chromosomes and identifies a diamide resistance mutation.</title>
        <authorList>
            <person name="Ward C.M."/>
            <person name="Perry K.D."/>
            <person name="Baker G."/>
            <person name="Powis K."/>
            <person name="Heckel D.G."/>
            <person name="Baxter S.W."/>
        </authorList>
    </citation>
    <scope>NUCLEOTIDE SEQUENCE [LARGE SCALE GENOMIC DNA]</scope>
    <source>
        <strain evidence="2 3">LV</strain>
        <tissue evidence="2">Single pupa</tissue>
    </source>
</reference>
<feature type="compositionally biased region" description="Basic and acidic residues" evidence="1">
    <location>
        <begin position="57"/>
        <end position="68"/>
    </location>
</feature>
<name>A0ABQ7Q7Y7_PLUXY</name>
<feature type="compositionally biased region" description="Polar residues" evidence="1">
    <location>
        <begin position="7"/>
        <end position="17"/>
    </location>
</feature>
<dbReference type="Proteomes" id="UP000823941">
    <property type="component" value="Chromosome 20"/>
</dbReference>
<protein>
    <submittedName>
        <fullName evidence="2">Uncharacterized protein</fullName>
    </submittedName>
</protein>
<feature type="region of interest" description="Disordered" evidence="1">
    <location>
        <begin position="56"/>
        <end position="86"/>
    </location>
</feature>
<keyword evidence="3" id="KW-1185">Reference proteome</keyword>
<evidence type="ECO:0000313" key="3">
    <source>
        <dbReference type="Proteomes" id="UP000823941"/>
    </source>
</evidence>
<evidence type="ECO:0000313" key="2">
    <source>
        <dbReference type="EMBL" id="KAG7300829.1"/>
    </source>
</evidence>
<evidence type="ECO:0000256" key="1">
    <source>
        <dbReference type="SAM" id="MobiDB-lite"/>
    </source>
</evidence>
<organism evidence="2 3">
    <name type="scientific">Plutella xylostella</name>
    <name type="common">Diamondback moth</name>
    <name type="synonym">Plutella maculipennis</name>
    <dbReference type="NCBI Taxonomy" id="51655"/>
    <lineage>
        <taxon>Eukaryota</taxon>
        <taxon>Metazoa</taxon>
        <taxon>Ecdysozoa</taxon>
        <taxon>Arthropoda</taxon>
        <taxon>Hexapoda</taxon>
        <taxon>Insecta</taxon>
        <taxon>Pterygota</taxon>
        <taxon>Neoptera</taxon>
        <taxon>Endopterygota</taxon>
        <taxon>Lepidoptera</taxon>
        <taxon>Glossata</taxon>
        <taxon>Ditrysia</taxon>
        <taxon>Yponomeutoidea</taxon>
        <taxon>Plutellidae</taxon>
        <taxon>Plutella</taxon>
    </lineage>
</organism>
<dbReference type="EMBL" id="JAHIBW010000020">
    <property type="protein sequence ID" value="KAG7300829.1"/>
    <property type="molecule type" value="Genomic_DNA"/>
</dbReference>
<feature type="region of interest" description="Disordered" evidence="1">
    <location>
        <begin position="1"/>
        <end position="30"/>
    </location>
</feature>
<proteinExistence type="predicted"/>